<dbReference type="EMBL" id="CAICTM010000439">
    <property type="protein sequence ID" value="CAB9510521.1"/>
    <property type="molecule type" value="Genomic_DNA"/>
</dbReference>
<dbReference type="OrthoDB" id="49184at2759"/>
<dbReference type="PANTHER" id="PTHR45641">
    <property type="entry name" value="TETRATRICOPEPTIDE REPEAT PROTEIN (AFU_ORTHOLOGUE AFUA_6G03870)"/>
    <property type="match status" value="1"/>
</dbReference>
<keyword evidence="2 3" id="KW-0802">TPR repeat</keyword>
<dbReference type="Proteomes" id="UP001153069">
    <property type="component" value="Unassembled WGS sequence"/>
</dbReference>
<dbReference type="SMART" id="SM00028">
    <property type="entry name" value="TPR"/>
    <property type="match status" value="3"/>
</dbReference>
<feature type="region of interest" description="Disordered" evidence="4">
    <location>
        <begin position="63"/>
        <end position="83"/>
    </location>
</feature>
<feature type="region of interest" description="Disordered" evidence="4">
    <location>
        <begin position="97"/>
        <end position="120"/>
    </location>
</feature>
<evidence type="ECO:0000256" key="2">
    <source>
        <dbReference type="ARBA" id="ARBA00022803"/>
    </source>
</evidence>
<evidence type="ECO:0000313" key="5">
    <source>
        <dbReference type="EMBL" id="CAB9510521.1"/>
    </source>
</evidence>
<feature type="region of interest" description="Disordered" evidence="4">
    <location>
        <begin position="153"/>
        <end position="197"/>
    </location>
</feature>
<reference evidence="5" key="1">
    <citation type="submission" date="2020-06" db="EMBL/GenBank/DDBJ databases">
        <authorList>
            <consortium name="Plant Systems Biology data submission"/>
        </authorList>
    </citation>
    <scope>NUCLEOTIDE SEQUENCE</scope>
    <source>
        <strain evidence="5">D6</strain>
    </source>
</reference>
<dbReference type="PANTHER" id="PTHR45641:SF19">
    <property type="entry name" value="NEPHROCYSTIN-3"/>
    <property type="match status" value="1"/>
</dbReference>
<sequence length="547" mass="61167">MKFGHGRITKITSLMTGKGESPTRVLVTEGPSTALKESSLGFTSQDTTEASITSLWEESLLEPAEEDRSPFDDNDSCQDDFIDPYLRKQTRRRVKVQKNEYCSSKRPMRSSNRENNFDPTCIDVDVDSDTETEYSFTNQVISFVAGSEYSQEQYNDEDDDLQSSLPSESTSPFDEPCRRPIEPEAPKKTTSTTNKTTTFKSLGTFDFPITETTTSTAEPTTGTKTVNGISKSLGSGCFEIPPKPEESASPSSTAKAEGFSFTTPLSAIGKSILAIGSLAILPKALQFDLITQQPPTPLSQTEPSNQETPQMTQRQAKAERECARWKDICQTAVQVHGKHSVKTAEALLQLGHAYMHAGEYAQAVVTFQSACRIWNRRMEYREDRLAFARVVDSIGMAWTRVTQDEDVDHCHKAMAALEEAFQIRYELLGPWHPDCVETLNKIASVHLHLREYSEACNAYFEVFHVRKAIFGANHPSVAIAAHALGNVLVKLASTEEASRFFDIAVDIYDRMNLPIKHPAVTRLMRDQKRLDRLSLTRLPMQPLSTHR</sequence>
<dbReference type="Pfam" id="PF13424">
    <property type="entry name" value="TPR_12"/>
    <property type="match status" value="1"/>
</dbReference>
<feature type="compositionally biased region" description="Polar residues" evidence="4">
    <location>
        <begin position="293"/>
        <end position="315"/>
    </location>
</feature>
<comment type="caution">
    <text evidence="5">The sequence shown here is derived from an EMBL/GenBank/DDBJ whole genome shotgun (WGS) entry which is preliminary data.</text>
</comment>
<keyword evidence="6" id="KW-1185">Reference proteome</keyword>
<feature type="compositionally biased region" description="Basic and acidic residues" evidence="4">
    <location>
        <begin position="175"/>
        <end position="187"/>
    </location>
</feature>
<feature type="compositionally biased region" description="Acidic residues" evidence="4">
    <location>
        <begin position="72"/>
        <end position="82"/>
    </location>
</feature>
<name>A0A9N8HDS4_9STRA</name>
<gene>
    <name evidence="5" type="ORF">SEMRO_440_G143410.1</name>
</gene>
<dbReference type="PROSITE" id="PS50005">
    <property type="entry name" value="TPR"/>
    <property type="match status" value="1"/>
</dbReference>
<dbReference type="InterPro" id="IPR019734">
    <property type="entry name" value="TPR_rpt"/>
</dbReference>
<evidence type="ECO:0000256" key="1">
    <source>
        <dbReference type="ARBA" id="ARBA00022737"/>
    </source>
</evidence>
<dbReference type="AlphaFoldDB" id="A0A9N8HDS4"/>
<feature type="compositionally biased region" description="Low complexity" evidence="4">
    <location>
        <begin position="188"/>
        <end position="197"/>
    </location>
</feature>
<evidence type="ECO:0000256" key="3">
    <source>
        <dbReference type="PROSITE-ProRule" id="PRU00339"/>
    </source>
</evidence>
<protein>
    <submittedName>
        <fullName evidence="5">Tetratricopeptide repeat</fullName>
    </submittedName>
</protein>
<accession>A0A9N8HDS4</accession>
<proteinExistence type="predicted"/>
<organism evidence="5 6">
    <name type="scientific">Seminavis robusta</name>
    <dbReference type="NCBI Taxonomy" id="568900"/>
    <lineage>
        <taxon>Eukaryota</taxon>
        <taxon>Sar</taxon>
        <taxon>Stramenopiles</taxon>
        <taxon>Ochrophyta</taxon>
        <taxon>Bacillariophyta</taxon>
        <taxon>Bacillariophyceae</taxon>
        <taxon>Bacillariophycidae</taxon>
        <taxon>Naviculales</taxon>
        <taxon>Naviculaceae</taxon>
        <taxon>Seminavis</taxon>
    </lineage>
</organism>
<keyword evidence="1" id="KW-0677">Repeat</keyword>
<dbReference type="InterPro" id="IPR011990">
    <property type="entry name" value="TPR-like_helical_dom_sf"/>
</dbReference>
<dbReference type="Gene3D" id="1.25.40.10">
    <property type="entry name" value="Tetratricopeptide repeat domain"/>
    <property type="match status" value="1"/>
</dbReference>
<evidence type="ECO:0000256" key="4">
    <source>
        <dbReference type="SAM" id="MobiDB-lite"/>
    </source>
</evidence>
<evidence type="ECO:0000313" key="6">
    <source>
        <dbReference type="Proteomes" id="UP001153069"/>
    </source>
</evidence>
<dbReference type="SUPFAM" id="SSF48452">
    <property type="entry name" value="TPR-like"/>
    <property type="match status" value="1"/>
</dbReference>
<feature type="repeat" description="TPR" evidence="3">
    <location>
        <begin position="344"/>
        <end position="377"/>
    </location>
</feature>
<feature type="region of interest" description="Disordered" evidence="4">
    <location>
        <begin position="293"/>
        <end position="317"/>
    </location>
</feature>
<feature type="compositionally biased region" description="Polar residues" evidence="4">
    <location>
        <begin position="162"/>
        <end position="172"/>
    </location>
</feature>